<keyword evidence="3" id="KW-1185">Reference proteome</keyword>
<dbReference type="SUPFAM" id="SSF81383">
    <property type="entry name" value="F-box domain"/>
    <property type="match status" value="1"/>
</dbReference>
<evidence type="ECO:0000259" key="1">
    <source>
        <dbReference type="Pfam" id="PF00646"/>
    </source>
</evidence>
<dbReference type="InterPro" id="IPR001810">
    <property type="entry name" value="F-box_dom"/>
</dbReference>
<name>A0ABD1H6X2_SALDI</name>
<dbReference type="Pfam" id="PF00646">
    <property type="entry name" value="F-box"/>
    <property type="match status" value="1"/>
</dbReference>
<sequence>MADPIDNMPPDLLQKCISPLPQRQAAQTAAVSKICKHAWSTRELDFNDLDYGEYLTPVATRTLQRYEAENLKVVSFRIWSATVEHEVARDLIRRALNLGARHLTIYVGPTVIGKFIVPEDVLVTPQPI</sequence>
<proteinExistence type="predicted"/>
<reference evidence="2 3" key="1">
    <citation type="submission" date="2024-06" db="EMBL/GenBank/DDBJ databases">
        <title>A chromosome level genome sequence of Diviner's sage (Salvia divinorum).</title>
        <authorList>
            <person name="Ford S.A."/>
            <person name="Ro D.-K."/>
            <person name="Ness R.W."/>
            <person name="Phillips M.A."/>
        </authorList>
    </citation>
    <scope>NUCLEOTIDE SEQUENCE [LARGE SCALE GENOMIC DNA]</scope>
    <source>
        <strain evidence="2">SAF-2024a</strain>
        <tissue evidence="2">Leaf</tissue>
    </source>
</reference>
<gene>
    <name evidence="2" type="ORF">AAHA92_13011</name>
</gene>
<evidence type="ECO:0000313" key="2">
    <source>
        <dbReference type="EMBL" id="KAL1552181.1"/>
    </source>
</evidence>
<evidence type="ECO:0000313" key="3">
    <source>
        <dbReference type="Proteomes" id="UP001567538"/>
    </source>
</evidence>
<feature type="domain" description="F-box" evidence="1">
    <location>
        <begin position="5"/>
        <end position="46"/>
    </location>
</feature>
<dbReference type="InterPro" id="IPR036047">
    <property type="entry name" value="F-box-like_dom_sf"/>
</dbReference>
<accession>A0ABD1H6X2</accession>
<organism evidence="2 3">
    <name type="scientific">Salvia divinorum</name>
    <name type="common">Maria pastora</name>
    <name type="synonym">Diviner's sage</name>
    <dbReference type="NCBI Taxonomy" id="28513"/>
    <lineage>
        <taxon>Eukaryota</taxon>
        <taxon>Viridiplantae</taxon>
        <taxon>Streptophyta</taxon>
        <taxon>Embryophyta</taxon>
        <taxon>Tracheophyta</taxon>
        <taxon>Spermatophyta</taxon>
        <taxon>Magnoliopsida</taxon>
        <taxon>eudicotyledons</taxon>
        <taxon>Gunneridae</taxon>
        <taxon>Pentapetalae</taxon>
        <taxon>asterids</taxon>
        <taxon>lamiids</taxon>
        <taxon>Lamiales</taxon>
        <taxon>Lamiaceae</taxon>
        <taxon>Nepetoideae</taxon>
        <taxon>Mentheae</taxon>
        <taxon>Salviinae</taxon>
        <taxon>Salvia</taxon>
        <taxon>Salvia subgen. Calosphace</taxon>
    </lineage>
</organism>
<dbReference type="AlphaFoldDB" id="A0ABD1H6X2"/>
<dbReference type="Proteomes" id="UP001567538">
    <property type="component" value="Unassembled WGS sequence"/>
</dbReference>
<protein>
    <recommendedName>
        <fullName evidence="1">F-box domain-containing protein</fullName>
    </recommendedName>
</protein>
<dbReference type="EMBL" id="JBEAFC010000006">
    <property type="protein sequence ID" value="KAL1552181.1"/>
    <property type="molecule type" value="Genomic_DNA"/>
</dbReference>
<comment type="caution">
    <text evidence="2">The sequence shown here is derived from an EMBL/GenBank/DDBJ whole genome shotgun (WGS) entry which is preliminary data.</text>
</comment>